<dbReference type="GO" id="GO:0016740">
    <property type="term" value="F:transferase activity"/>
    <property type="evidence" value="ECO:0007669"/>
    <property type="project" value="UniProtKB-KW"/>
</dbReference>
<dbReference type="GO" id="GO:0006450">
    <property type="term" value="P:regulation of translational fidelity"/>
    <property type="evidence" value="ECO:0007669"/>
    <property type="project" value="InterPro"/>
</dbReference>
<accession>A0A449B1T9</accession>
<gene>
    <name evidence="1" type="primary">gatC</name>
    <name evidence="1" type="ORF">NCTC10181_00416</name>
</gene>
<name>A0A449B1T9_9BACT</name>
<dbReference type="RefSeq" id="WP_129725378.1">
    <property type="nucleotide sequence ID" value="NZ_CP101807.1"/>
</dbReference>
<keyword evidence="2" id="KW-1185">Reference proteome</keyword>
<dbReference type="KEGG" id="mcit:NCTC10181_00416"/>
<organism evidence="1 2">
    <name type="scientific">Mycoplasmopsis citelli</name>
    <dbReference type="NCBI Taxonomy" id="171281"/>
    <lineage>
        <taxon>Bacteria</taxon>
        <taxon>Bacillati</taxon>
        <taxon>Mycoplasmatota</taxon>
        <taxon>Mycoplasmoidales</taxon>
        <taxon>Metamycoplasmataceae</taxon>
        <taxon>Mycoplasmopsis</taxon>
    </lineage>
</organism>
<reference evidence="1 2" key="1">
    <citation type="submission" date="2019-01" db="EMBL/GenBank/DDBJ databases">
        <authorList>
            <consortium name="Pathogen Informatics"/>
        </authorList>
    </citation>
    <scope>NUCLEOTIDE SEQUENCE [LARGE SCALE GENOMIC DNA]</scope>
    <source>
        <strain evidence="1 2">NCTC10181</strain>
    </source>
</reference>
<evidence type="ECO:0000313" key="1">
    <source>
        <dbReference type="EMBL" id="VEU74562.1"/>
    </source>
</evidence>
<dbReference type="Proteomes" id="UP000290985">
    <property type="component" value="Chromosome"/>
</dbReference>
<dbReference type="SUPFAM" id="SSF141000">
    <property type="entry name" value="Glu-tRNAGln amidotransferase C subunit"/>
    <property type="match status" value="1"/>
</dbReference>
<dbReference type="InterPro" id="IPR003837">
    <property type="entry name" value="GatC"/>
</dbReference>
<sequence length="100" mass="11569">MKNITKEKLKEIVASLMIEPTDEVLNNILDNWNNIQNELKKFNKLDLENVAPLSHINETPLVDFLREDIVDNSFSISKDDILKNAKDKDQNYIITSKVVK</sequence>
<evidence type="ECO:0000313" key="2">
    <source>
        <dbReference type="Proteomes" id="UP000290985"/>
    </source>
</evidence>
<dbReference type="Pfam" id="PF02686">
    <property type="entry name" value="GatC"/>
    <property type="match status" value="1"/>
</dbReference>
<dbReference type="AlphaFoldDB" id="A0A449B1T9"/>
<proteinExistence type="predicted"/>
<protein>
    <submittedName>
        <fullName evidence="1">Glutamyl-tRNA(Gln)amidotransferase subunit C</fullName>
    </submittedName>
</protein>
<dbReference type="EMBL" id="LR215036">
    <property type="protein sequence ID" value="VEU74562.1"/>
    <property type="molecule type" value="Genomic_DNA"/>
</dbReference>
<dbReference type="InterPro" id="IPR036113">
    <property type="entry name" value="Asp/Glu-ADT_sf_sub_c"/>
</dbReference>
<dbReference type="OrthoDB" id="401051at2"/>
<keyword evidence="1" id="KW-0808">Transferase</keyword>